<name>A0AAV7LEG9_PLEWA</name>
<organism evidence="2 3">
    <name type="scientific">Pleurodeles waltl</name>
    <name type="common">Iberian ribbed newt</name>
    <dbReference type="NCBI Taxonomy" id="8319"/>
    <lineage>
        <taxon>Eukaryota</taxon>
        <taxon>Metazoa</taxon>
        <taxon>Chordata</taxon>
        <taxon>Craniata</taxon>
        <taxon>Vertebrata</taxon>
        <taxon>Euteleostomi</taxon>
        <taxon>Amphibia</taxon>
        <taxon>Batrachia</taxon>
        <taxon>Caudata</taxon>
        <taxon>Salamandroidea</taxon>
        <taxon>Salamandridae</taxon>
        <taxon>Pleurodelinae</taxon>
        <taxon>Pleurodeles</taxon>
    </lineage>
</organism>
<dbReference type="EMBL" id="JANPWB010000015">
    <property type="protein sequence ID" value="KAJ1089997.1"/>
    <property type="molecule type" value="Genomic_DNA"/>
</dbReference>
<dbReference type="Proteomes" id="UP001066276">
    <property type="component" value="Chromosome 11"/>
</dbReference>
<accession>A0AAV7LEG9</accession>
<sequence>MIGRARRPLHCRSTPVALLSPSRCPRAGPCEERAAPDTPVLIETAGDACRGEVQAGPTAPHRHTGSRRLPAGVGRRRRSTRAAQPATAAARLRTRGRGSEGEEGRRSPPGSAAGAQPRRSPVRRSALQLRARAAQAGAPTRSFVAGPSVAGTLGGRHDPDLGHAPFWICMFQC</sequence>
<protein>
    <submittedName>
        <fullName evidence="2">Uncharacterized protein</fullName>
    </submittedName>
</protein>
<comment type="caution">
    <text evidence="2">The sequence shown here is derived from an EMBL/GenBank/DDBJ whole genome shotgun (WGS) entry which is preliminary data.</text>
</comment>
<proteinExistence type="predicted"/>
<feature type="region of interest" description="Disordered" evidence="1">
    <location>
        <begin position="51"/>
        <end position="126"/>
    </location>
</feature>
<feature type="compositionally biased region" description="Low complexity" evidence="1">
    <location>
        <begin position="81"/>
        <end position="91"/>
    </location>
</feature>
<feature type="compositionally biased region" description="Basic and acidic residues" evidence="1">
    <location>
        <begin position="97"/>
        <end position="106"/>
    </location>
</feature>
<reference evidence="2" key="1">
    <citation type="journal article" date="2022" name="bioRxiv">
        <title>Sequencing and chromosome-scale assembly of the giantPleurodeles waltlgenome.</title>
        <authorList>
            <person name="Brown T."/>
            <person name="Elewa A."/>
            <person name="Iarovenko S."/>
            <person name="Subramanian E."/>
            <person name="Araus A.J."/>
            <person name="Petzold A."/>
            <person name="Susuki M."/>
            <person name="Suzuki K.-i.T."/>
            <person name="Hayashi T."/>
            <person name="Toyoda A."/>
            <person name="Oliveira C."/>
            <person name="Osipova E."/>
            <person name="Leigh N.D."/>
            <person name="Simon A."/>
            <person name="Yun M.H."/>
        </authorList>
    </citation>
    <scope>NUCLEOTIDE SEQUENCE</scope>
    <source>
        <strain evidence="2">20211129_DDA</strain>
        <tissue evidence="2">Liver</tissue>
    </source>
</reference>
<evidence type="ECO:0000256" key="1">
    <source>
        <dbReference type="SAM" id="MobiDB-lite"/>
    </source>
</evidence>
<gene>
    <name evidence="2" type="ORF">NDU88_003137</name>
</gene>
<dbReference type="AlphaFoldDB" id="A0AAV7LEG9"/>
<evidence type="ECO:0000313" key="3">
    <source>
        <dbReference type="Proteomes" id="UP001066276"/>
    </source>
</evidence>
<evidence type="ECO:0000313" key="2">
    <source>
        <dbReference type="EMBL" id="KAJ1089997.1"/>
    </source>
</evidence>
<keyword evidence="3" id="KW-1185">Reference proteome</keyword>